<accession>A0A5J6MTU0</accession>
<keyword evidence="7" id="KW-1185">Reference proteome</keyword>
<dbReference type="SUPFAM" id="SSF53850">
    <property type="entry name" value="Periplasmic binding protein-like II"/>
    <property type="match status" value="1"/>
</dbReference>
<dbReference type="Pfam" id="PF03466">
    <property type="entry name" value="LysR_substrate"/>
    <property type="match status" value="1"/>
</dbReference>
<dbReference type="PANTHER" id="PTHR30126">
    <property type="entry name" value="HTH-TYPE TRANSCRIPTIONAL REGULATOR"/>
    <property type="match status" value="1"/>
</dbReference>
<reference evidence="6 7" key="1">
    <citation type="submission" date="2019-08" db="EMBL/GenBank/DDBJ databases">
        <title>Hyperibacter terrae gen. nov., sp. nov. and Hyperibacter viscosus sp. nov., two new members in the family Rhodospirillaceae isolated from the rhizosphere of Hypericum perforatum.</title>
        <authorList>
            <person name="Noviana Z."/>
        </authorList>
    </citation>
    <scope>NUCLEOTIDE SEQUENCE [LARGE SCALE GENOMIC DNA]</scope>
    <source>
        <strain evidence="6 7">R5913</strain>
    </source>
</reference>
<evidence type="ECO:0000256" key="2">
    <source>
        <dbReference type="ARBA" id="ARBA00023015"/>
    </source>
</evidence>
<dbReference type="PANTHER" id="PTHR30126:SF21">
    <property type="entry name" value="TRANSCRIPTIONAL REGULATOR-RELATED"/>
    <property type="match status" value="1"/>
</dbReference>
<evidence type="ECO:0000256" key="1">
    <source>
        <dbReference type="ARBA" id="ARBA00009437"/>
    </source>
</evidence>
<dbReference type="Gene3D" id="1.10.10.10">
    <property type="entry name" value="Winged helix-like DNA-binding domain superfamily/Winged helix DNA-binding domain"/>
    <property type="match status" value="1"/>
</dbReference>
<keyword evidence="3" id="KW-0238">DNA-binding</keyword>
<dbReference type="Proteomes" id="UP000326202">
    <property type="component" value="Chromosome"/>
</dbReference>
<proteinExistence type="inferred from homology"/>
<dbReference type="InterPro" id="IPR036388">
    <property type="entry name" value="WH-like_DNA-bd_sf"/>
</dbReference>
<keyword evidence="2" id="KW-0805">Transcription regulation</keyword>
<dbReference type="Gene3D" id="3.40.190.10">
    <property type="entry name" value="Periplasmic binding protein-like II"/>
    <property type="match status" value="2"/>
</dbReference>
<dbReference type="Pfam" id="PF00126">
    <property type="entry name" value="HTH_1"/>
    <property type="match status" value="1"/>
</dbReference>
<dbReference type="KEGG" id="htq:FRZ44_47640"/>
<dbReference type="PROSITE" id="PS50931">
    <property type="entry name" value="HTH_LYSR"/>
    <property type="match status" value="1"/>
</dbReference>
<gene>
    <name evidence="6" type="ORF">FRZ44_47640</name>
</gene>
<evidence type="ECO:0000313" key="7">
    <source>
        <dbReference type="Proteomes" id="UP000326202"/>
    </source>
</evidence>
<evidence type="ECO:0000256" key="4">
    <source>
        <dbReference type="ARBA" id="ARBA00023163"/>
    </source>
</evidence>
<dbReference type="PRINTS" id="PR00039">
    <property type="entry name" value="HTHLYSR"/>
</dbReference>
<dbReference type="FunFam" id="1.10.10.10:FF:000001">
    <property type="entry name" value="LysR family transcriptional regulator"/>
    <property type="match status" value="1"/>
</dbReference>
<sequence>MDTELARTFLTVVAAGNFVSAADRLHVTQSTVSARIHALEERLGCTLFVRNKAGASLTSAGRQFQKHASTLVRTVEQARHDVGIPRGFRAALTVGGRFGLWEQLLLKWLPLMQERAPDIAIRAEIGLEADLMQNLVEGRLDIGVMYVPQSRPGLKIEPLFEERLVLVSANVPDHPKPGTGYVYVDWGPEFYAQHSVSFPDFLGPALSANIGWLGLQHVLANGGSGYFPIRVIRPHLETGRLSLVSGTLEFTLHAYLVYAQEAASDALQIALDGIRQVAAAESA</sequence>
<evidence type="ECO:0000313" key="6">
    <source>
        <dbReference type="EMBL" id="QEX19450.1"/>
    </source>
</evidence>
<evidence type="ECO:0000256" key="3">
    <source>
        <dbReference type="ARBA" id="ARBA00023125"/>
    </source>
</evidence>
<dbReference type="InterPro" id="IPR000847">
    <property type="entry name" value="LysR_HTH_N"/>
</dbReference>
<keyword evidence="4" id="KW-0804">Transcription</keyword>
<evidence type="ECO:0000259" key="5">
    <source>
        <dbReference type="PROSITE" id="PS50931"/>
    </source>
</evidence>
<dbReference type="OrthoDB" id="9786526at2"/>
<dbReference type="AlphaFoldDB" id="A0A5J6MTU0"/>
<dbReference type="InterPro" id="IPR005119">
    <property type="entry name" value="LysR_subst-bd"/>
</dbReference>
<dbReference type="GO" id="GO:0000976">
    <property type="term" value="F:transcription cis-regulatory region binding"/>
    <property type="evidence" value="ECO:0007669"/>
    <property type="project" value="TreeGrafter"/>
</dbReference>
<organism evidence="6 7">
    <name type="scientific">Hypericibacter terrae</name>
    <dbReference type="NCBI Taxonomy" id="2602015"/>
    <lineage>
        <taxon>Bacteria</taxon>
        <taxon>Pseudomonadati</taxon>
        <taxon>Pseudomonadota</taxon>
        <taxon>Alphaproteobacteria</taxon>
        <taxon>Rhodospirillales</taxon>
        <taxon>Dongiaceae</taxon>
        <taxon>Hypericibacter</taxon>
    </lineage>
</organism>
<protein>
    <submittedName>
        <fullName evidence="6">Transcriptional regulator</fullName>
    </submittedName>
</protein>
<dbReference type="CDD" id="cd05466">
    <property type="entry name" value="PBP2_LTTR_substrate"/>
    <property type="match status" value="1"/>
</dbReference>
<dbReference type="GO" id="GO:0003700">
    <property type="term" value="F:DNA-binding transcription factor activity"/>
    <property type="evidence" value="ECO:0007669"/>
    <property type="project" value="InterPro"/>
</dbReference>
<comment type="similarity">
    <text evidence="1">Belongs to the LysR transcriptional regulatory family.</text>
</comment>
<name>A0A5J6MTU0_9PROT</name>
<dbReference type="RefSeq" id="WP_151179511.1">
    <property type="nucleotide sequence ID" value="NZ_CP042906.1"/>
</dbReference>
<dbReference type="EMBL" id="CP042906">
    <property type="protein sequence ID" value="QEX19450.1"/>
    <property type="molecule type" value="Genomic_DNA"/>
</dbReference>
<dbReference type="InterPro" id="IPR036390">
    <property type="entry name" value="WH_DNA-bd_sf"/>
</dbReference>
<dbReference type="SUPFAM" id="SSF46785">
    <property type="entry name" value="Winged helix' DNA-binding domain"/>
    <property type="match status" value="1"/>
</dbReference>
<feature type="domain" description="HTH lysR-type" evidence="5">
    <location>
        <begin position="1"/>
        <end position="58"/>
    </location>
</feature>